<protein>
    <recommendedName>
        <fullName evidence="3">Cation-transporting P-type ATPase C-terminal domain-containing protein</fullName>
    </recommendedName>
</protein>
<reference evidence="4 5" key="1">
    <citation type="journal article" date="2018" name="MBio">
        <title>Comparative Genomics Reveals the Core Gene Toolbox for the Fungus-Insect Symbiosis.</title>
        <authorList>
            <person name="Wang Y."/>
            <person name="Stata M."/>
            <person name="Wang W."/>
            <person name="Stajich J.E."/>
            <person name="White M.M."/>
            <person name="Moncalvo J.M."/>
        </authorList>
    </citation>
    <scope>NUCLEOTIDE SEQUENCE [LARGE SCALE GENOMIC DNA]</scope>
    <source>
        <strain evidence="4 5">SC-DP-2</strain>
    </source>
</reference>
<keyword evidence="5" id="KW-1185">Reference proteome</keyword>
<feature type="transmembrane region" description="Helical" evidence="2">
    <location>
        <begin position="104"/>
        <end position="123"/>
    </location>
</feature>
<gene>
    <name evidence="4" type="ORF">BB560_003524</name>
</gene>
<dbReference type="Gene3D" id="1.20.1110.10">
    <property type="entry name" value="Calcium-transporting ATPase, transmembrane domain"/>
    <property type="match status" value="2"/>
</dbReference>
<feature type="region of interest" description="Disordered" evidence="1">
    <location>
        <begin position="1"/>
        <end position="25"/>
    </location>
</feature>
<evidence type="ECO:0000259" key="3">
    <source>
        <dbReference type="Pfam" id="PF00689"/>
    </source>
</evidence>
<sequence length="193" mass="21342">MDGPPAQSLGVEPPDPLVMNQPPRPKNASILNPRVIRKILVSAFIILAGTMFIYVTEMTDGVVTARDTTMTFTTFVFFDLFNACSCRSATKSVNEIGFFSNIPLNYAIGASFLGQLGVIYLPFLQSVFQTEPLSLFDLAKLLVLGSSVLFVNEIIKNKDNILSRIWPKKKYQSIGTQRFSITTFESDSSISIV</sequence>
<evidence type="ECO:0000256" key="2">
    <source>
        <dbReference type="SAM" id="Phobius"/>
    </source>
</evidence>
<dbReference type="Pfam" id="PF00689">
    <property type="entry name" value="Cation_ATPase_C"/>
    <property type="match status" value="1"/>
</dbReference>
<keyword evidence="2" id="KW-0812">Transmembrane</keyword>
<dbReference type="STRING" id="133381.A0A2T9ZBQ8"/>
<keyword evidence="2" id="KW-1133">Transmembrane helix</keyword>
<comment type="caution">
    <text evidence="4">The sequence shown here is derived from an EMBL/GenBank/DDBJ whole genome shotgun (WGS) entry which is preliminary data.</text>
</comment>
<dbReference type="InterPro" id="IPR023298">
    <property type="entry name" value="ATPase_P-typ_TM_dom_sf"/>
</dbReference>
<dbReference type="InterPro" id="IPR006068">
    <property type="entry name" value="ATPase_P-typ_cation-transptr_C"/>
</dbReference>
<dbReference type="SUPFAM" id="SSF81665">
    <property type="entry name" value="Calcium ATPase, transmembrane domain M"/>
    <property type="match status" value="1"/>
</dbReference>
<keyword evidence="2" id="KW-0472">Membrane</keyword>
<accession>A0A2T9ZBQ8</accession>
<dbReference type="Proteomes" id="UP000245609">
    <property type="component" value="Unassembled WGS sequence"/>
</dbReference>
<organism evidence="4 5">
    <name type="scientific">Smittium megazygosporum</name>
    <dbReference type="NCBI Taxonomy" id="133381"/>
    <lineage>
        <taxon>Eukaryota</taxon>
        <taxon>Fungi</taxon>
        <taxon>Fungi incertae sedis</taxon>
        <taxon>Zoopagomycota</taxon>
        <taxon>Kickxellomycotina</taxon>
        <taxon>Harpellomycetes</taxon>
        <taxon>Harpellales</taxon>
        <taxon>Legeriomycetaceae</taxon>
        <taxon>Smittium</taxon>
    </lineage>
</organism>
<proteinExistence type="predicted"/>
<dbReference type="AlphaFoldDB" id="A0A2T9ZBQ8"/>
<evidence type="ECO:0000313" key="4">
    <source>
        <dbReference type="EMBL" id="PVV02033.1"/>
    </source>
</evidence>
<feature type="transmembrane region" description="Helical" evidence="2">
    <location>
        <begin position="39"/>
        <end position="56"/>
    </location>
</feature>
<feature type="transmembrane region" description="Helical" evidence="2">
    <location>
        <begin position="135"/>
        <end position="155"/>
    </location>
</feature>
<evidence type="ECO:0000256" key="1">
    <source>
        <dbReference type="SAM" id="MobiDB-lite"/>
    </source>
</evidence>
<name>A0A2T9ZBQ8_9FUNG</name>
<dbReference type="EMBL" id="MBFS01000646">
    <property type="protein sequence ID" value="PVV02033.1"/>
    <property type="molecule type" value="Genomic_DNA"/>
</dbReference>
<dbReference type="OrthoDB" id="3352408at2759"/>
<feature type="domain" description="Cation-transporting P-type ATPase C-terminal" evidence="3">
    <location>
        <begin position="1"/>
        <end position="156"/>
    </location>
</feature>
<evidence type="ECO:0000313" key="5">
    <source>
        <dbReference type="Proteomes" id="UP000245609"/>
    </source>
</evidence>